<sequence>MIFHFSSVSFLHSRESFSIQATKMAAPLLEITHYIWRSPRKEPRSKSRALNRFDPENYKYYRNWGFSIYRTYYGEGSDKHWQTLLDALRRQTHLAVGFYDNRKVMENDRDWKRGPYSKEARYMSHLKLFQERFRLFPREDPVLLDGLSINGIRDICLKEHPDAKKDMEGAEFCFALVADEAILKGISQDKYFVKAVGYDWTESDGGWGWDRLQTCQLLDLWEMLFVTDFQGRSKYYEMDHDGPEEEPEKHVWDGDFSLPSFGNCSQ</sequence>
<keyword evidence="2" id="KW-1185">Reference proteome</keyword>
<dbReference type="EMBL" id="JAGPUO010000019">
    <property type="protein sequence ID" value="KAG5656964.1"/>
    <property type="molecule type" value="Genomic_DNA"/>
</dbReference>
<gene>
    <name evidence="1" type="ORF">KAF25_011133</name>
</gene>
<dbReference type="AlphaFoldDB" id="A0A9P7GUA1"/>
<evidence type="ECO:0000313" key="1">
    <source>
        <dbReference type="EMBL" id="KAG5656964.1"/>
    </source>
</evidence>
<evidence type="ECO:0000313" key="2">
    <source>
        <dbReference type="Proteomes" id="UP000782241"/>
    </source>
</evidence>
<comment type="caution">
    <text evidence="1">The sequence shown here is derived from an EMBL/GenBank/DDBJ whole genome shotgun (WGS) entry which is preliminary data.</text>
</comment>
<reference evidence="1" key="1">
    <citation type="submission" date="2021-04" db="EMBL/GenBank/DDBJ databases">
        <title>Draft genome of Fusarium avenaceum strain F156N33, isolated from an atmospheric sample in Virginia.</title>
        <authorList>
            <person name="Yang S."/>
            <person name="Vinatzer B.A."/>
            <person name="Coleman J."/>
        </authorList>
    </citation>
    <scope>NUCLEOTIDE SEQUENCE</scope>
    <source>
        <strain evidence="1">F156N33</strain>
    </source>
</reference>
<proteinExistence type="predicted"/>
<name>A0A9P7GUA1_9HYPO</name>
<protein>
    <submittedName>
        <fullName evidence="1">Uncharacterized protein</fullName>
    </submittedName>
</protein>
<feature type="non-terminal residue" evidence="1">
    <location>
        <position position="1"/>
    </location>
</feature>
<accession>A0A9P7GUA1</accession>
<dbReference type="Proteomes" id="UP000782241">
    <property type="component" value="Unassembled WGS sequence"/>
</dbReference>
<organism evidence="1 2">
    <name type="scientific">Fusarium avenaceum</name>
    <dbReference type="NCBI Taxonomy" id="40199"/>
    <lineage>
        <taxon>Eukaryota</taxon>
        <taxon>Fungi</taxon>
        <taxon>Dikarya</taxon>
        <taxon>Ascomycota</taxon>
        <taxon>Pezizomycotina</taxon>
        <taxon>Sordariomycetes</taxon>
        <taxon>Hypocreomycetidae</taxon>
        <taxon>Hypocreales</taxon>
        <taxon>Nectriaceae</taxon>
        <taxon>Fusarium</taxon>
        <taxon>Fusarium tricinctum species complex</taxon>
    </lineage>
</organism>